<name>A0AAU9Q9X5_9VIBR</name>
<dbReference type="AlphaFoldDB" id="A0AAU9Q9X5"/>
<dbReference type="Proteomes" id="UP001295420">
    <property type="component" value="Unassembled WGS sequence"/>
</dbReference>
<dbReference type="EMBL" id="CAKMTQ010000045">
    <property type="protein sequence ID" value="CAH1538257.1"/>
    <property type="molecule type" value="Genomic_DNA"/>
</dbReference>
<organism evidence="1 2">
    <name type="scientific">Vibrio owensii</name>
    <dbReference type="NCBI Taxonomy" id="696485"/>
    <lineage>
        <taxon>Bacteria</taxon>
        <taxon>Pseudomonadati</taxon>
        <taxon>Pseudomonadota</taxon>
        <taxon>Gammaproteobacteria</taxon>
        <taxon>Vibrionales</taxon>
        <taxon>Vibrionaceae</taxon>
        <taxon>Vibrio</taxon>
    </lineage>
</organism>
<gene>
    <name evidence="1" type="ORF">THF1D04_50240</name>
</gene>
<comment type="caution">
    <text evidence="1">The sequence shown here is derived from an EMBL/GenBank/DDBJ whole genome shotgun (WGS) entry which is preliminary data.</text>
</comment>
<protein>
    <submittedName>
        <fullName evidence="1">Uncharacterized protein</fullName>
    </submittedName>
</protein>
<evidence type="ECO:0000313" key="2">
    <source>
        <dbReference type="Proteomes" id="UP001295420"/>
    </source>
</evidence>
<accession>A0AAU9Q9X5</accession>
<reference evidence="1" key="1">
    <citation type="submission" date="2022-01" db="EMBL/GenBank/DDBJ databases">
        <authorList>
            <person name="Lagorce A."/>
        </authorList>
    </citation>
    <scope>NUCLEOTIDE SEQUENCE</scope>
    <source>
        <strain evidence="1">Th15_F1_D04</strain>
    </source>
</reference>
<sequence>MVKKCVFSLNENWVNIRVIAFLFNENLVGLDPRKPHVQ</sequence>
<evidence type="ECO:0000313" key="1">
    <source>
        <dbReference type="EMBL" id="CAH1538257.1"/>
    </source>
</evidence>
<proteinExistence type="predicted"/>